<dbReference type="RefSeq" id="WP_273748412.1">
    <property type="nucleotide sequence ID" value="NZ_JAQSJE010000001.1"/>
</dbReference>
<feature type="region of interest" description="Disordered" evidence="1">
    <location>
        <begin position="1"/>
        <end position="29"/>
    </location>
</feature>
<accession>A0ABT5MLN3</accession>
<comment type="caution">
    <text evidence="2">The sequence shown here is derived from an EMBL/GenBank/DDBJ whole genome shotgun (WGS) entry which is preliminary data.</text>
</comment>
<sequence length="141" mass="15956">MTNPITQLKQRKGTETAINRTQSEDKGESKATIALNAKTLSIVPYPQITRQFKILADSVENCKNNFPDCFHHKLHTAKECKSLAARLAAGVKILQKIRKNQPLDDVSEVEIKQAIHSSRYLIRQFESIIQEVERVATEGKK</sequence>
<reference evidence="2 3" key="1">
    <citation type="submission" date="2023-02" db="EMBL/GenBank/DDBJ databases">
        <title>Mannheimia cairiniae sp. nov., a novel species of Mannheimia obtained from moscovy ducks (Cairina moschata) and reclassification of Mannheimia ovis as heterotypic synonym of Mannheimia pernigra.</title>
        <authorList>
            <person name="Christensen H."/>
        </authorList>
    </citation>
    <scope>NUCLEOTIDE SEQUENCE [LARGE SCALE GENOMIC DNA]</scope>
    <source>
        <strain evidence="2 3">AT1</strain>
    </source>
</reference>
<dbReference type="EMBL" id="JAQSJE010000001">
    <property type="protein sequence ID" value="MDD0823110.1"/>
    <property type="molecule type" value="Genomic_DNA"/>
</dbReference>
<dbReference type="Proteomes" id="UP001221909">
    <property type="component" value="Unassembled WGS sequence"/>
</dbReference>
<evidence type="ECO:0000313" key="3">
    <source>
        <dbReference type="Proteomes" id="UP001221909"/>
    </source>
</evidence>
<name>A0ABT5MLN3_9PAST</name>
<gene>
    <name evidence="2" type="ORF">PTQ27_01300</name>
</gene>
<keyword evidence="3" id="KW-1185">Reference proteome</keyword>
<evidence type="ECO:0000313" key="2">
    <source>
        <dbReference type="EMBL" id="MDD0823110.1"/>
    </source>
</evidence>
<proteinExistence type="predicted"/>
<protein>
    <submittedName>
        <fullName evidence="2">Uncharacterized protein</fullName>
    </submittedName>
</protein>
<organism evidence="2 3">
    <name type="scientific">Mannheimia cairinae</name>
    <dbReference type="NCBI Taxonomy" id="3025936"/>
    <lineage>
        <taxon>Bacteria</taxon>
        <taxon>Pseudomonadati</taxon>
        <taxon>Pseudomonadota</taxon>
        <taxon>Gammaproteobacteria</taxon>
        <taxon>Pasteurellales</taxon>
        <taxon>Pasteurellaceae</taxon>
        <taxon>Mannheimia</taxon>
    </lineage>
</organism>
<evidence type="ECO:0000256" key="1">
    <source>
        <dbReference type="SAM" id="MobiDB-lite"/>
    </source>
</evidence>